<reference evidence="8 10" key="3">
    <citation type="submission" date="2024-09" db="EMBL/GenBank/DDBJ databases">
        <title>Genomes of Rahnella.</title>
        <authorList>
            <person name="Mnguni F.C."/>
            <person name="Shin G.Y."/>
            <person name="Coutinho T."/>
        </authorList>
    </citation>
    <scope>NUCLEOTIDE SEQUENCE [LARGE SCALE GENOMIC DNA]</scope>
    <source>
        <strain evidence="8 10">20WA0057</strain>
    </source>
</reference>
<name>A0A0H3FIE2_RAHSY</name>
<dbReference type="InterPro" id="IPR020846">
    <property type="entry name" value="MFS_dom"/>
</dbReference>
<dbReference type="InterPro" id="IPR011701">
    <property type="entry name" value="MFS"/>
</dbReference>
<evidence type="ECO:0000313" key="8">
    <source>
        <dbReference type="EMBL" id="MFD3226514.1"/>
    </source>
</evidence>
<feature type="transmembrane region" description="Helical" evidence="5">
    <location>
        <begin position="269"/>
        <end position="291"/>
    </location>
</feature>
<evidence type="ECO:0000313" key="9">
    <source>
        <dbReference type="Proteomes" id="UP000007257"/>
    </source>
</evidence>
<feature type="transmembrane region" description="Helical" evidence="5">
    <location>
        <begin position="53"/>
        <end position="73"/>
    </location>
</feature>
<evidence type="ECO:0000256" key="3">
    <source>
        <dbReference type="ARBA" id="ARBA00022989"/>
    </source>
</evidence>
<evidence type="ECO:0000256" key="2">
    <source>
        <dbReference type="ARBA" id="ARBA00022692"/>
    </source>
</evidence>
<dbReference type="PANTHER" id="PTHR23501:SF154">
    <property type="entry name" value="MULTIDRUG-EFFLUX TRANSPORTER RV1634-RELATED"/>
    <property type="match status" value="1"/>
</dbReference>
<dbReference type="KEGG" id="rah:Rahaq_3079"/>
<dbReference type="Proteomes" id="UP000007257">
    <property type="component" value="Chromosome"/>
</dbReference>
<feature type="domain" description="Major facilitator superfamily (MFS) profile" evidence="6">
    <location>
        <begin position="19"/>
        <end position="462"/>
    </location>
</feature>
<keyword evidence="4 5" id="KW-0472">Membrane</keyword>
<dbReference type="GO" id="GO:0005886">
    <property type="term" value="C:plasma membrane"/>
    <property type="evidence" value="ECO:0007669"/>
    <property type="project" value="TreeGrafter"/>
</dbReference>
<accession>A0A0H3FIE2</accession>
<dbReference type="Pfam" id="PF07690">
    <property type="entry name" value="MFS_1"/>
    <property type="match status" value="1"/>
</dbReference>
<feature type="transmembrane region" description="Helical" evidence="5">
    <location>
        <begin position="204"/>
        <end position="223"/>
    </location>
</feature>
<gene>
    <name evidence="7" type="ordered locus">Rahaq_3079</name>
    <name evidence="8" type="ORF">ACFPK4_23530</name>
</gene>
<evidence type="ECO:0000259" key="6">
    <source>
        <dbReference type="PROSITE" id="PS50850"/>
    </source>
</evidence>
<comment type="subcellular location">
    <subcellularLocation>
        <location evidence="1">Membrane</location>
        <topology evidence="1">Multi-pass membrane protein</topology>
    </subcellularLocation>
</comment>
<organism evidence="7 9">
    <name type="scientific">Rahnella sp. (strain Y9602)</name>
    <dbReference type="NCBI Taxonomy" id="2703885"/>
    <lineage>
        <taxon>Bacteria</taxon>
        <taxon>Pseudomonadati</taxon>
        <taxon>Pseudomonadota</taxon>
        <taxon>Gammaproteobacteria</taxon>
        <taxon>Enterobacterales</taxon>
        <taxon>Yersiniaceae</taxon>
        <taxon>Rahnella</taxon>
    </lineage>
</organism>
<feature type="transmembrane region" description="Helical" evidence="5">
    <location>
        <begin position="20"/>
        <end position="41"/>
    </location>
</feature>
<protein>
    <submittedName>
        <fullName evidence="8">MFS transporter</fullName>
    </submittedName>
    <submittedName>
        <fullName evidence="7">Major facilitator superfamily MFS_1</fullName>
    </submittedName>
</protein>
<keyword evidence="10" id="KW-1185">Reference proteome</keyword>
<dbReference type="GO" id="GO:0022857">
    <property type="term" value="F:transmembrane transporter activity"/>
    <property type="evidence" value="ECO:0007669"/>
    <property type="project" value="InterPro"/>
</dbReference>
<dbReference type="eggNOG" id="COG2814">
    <property type="taxonomic scope" value="Bacteria"/>
</dbReference>
<feature type="transmembrane region" description="Helical" evidence="5">
    <location>
        <begin position="303"/>
        <end position="321"/>
    </location>
</feature>
<feature type="transmembrane region" description="Helical" evidence="5">
    <location>
        <begin position="109"/>
        <end position="130"/>
    </location>
</feature>
<evidence type="ECO:0000256" key="4">
    <source>
        <dbReference type="ARBA" id="ARBA00023136"/>
    </source>
</evidence>
<keyword evidence="3 5" id="KW-1133">Transmembrane helix</keyword>
<dbReference type="PANTHER" id="PTHR23501">
    <property type="entry name" value="MAJOR FACILITATOR SUPERFAMILY"/>
    <property type="match status" value="1"/>
</dbReference>
<dbReference type="Gene3D" id="1.20.1720.10">
    <property type="entry name" value="Multidrug resistance protein D"/>
    <property type="match status" value="1"/>
</dbReference>
<dbReference type="OrthoDB" id="9807274at2"/>
<dbReference type="SUPFAM" id="SSF103473">
    <property type="entry name" value="MFS general substrate transporter"/>
    <property type="match status" value="1"/>
</dbReference>
<keyword evidence="2 5" id="KW-0812">Transmembrane</keyword>
<proteinExistence type="predicted"/>
<dbReference type="EMBL" id="CP002505">
    <property type="protein sequence ID" value="ADW74673.1"/>
    <property type="molecule type" value="Genomic_DNA"/>
</dbReference>
<reference evidence="9" key="1">
    <citation type="submission" date="2011-01" db="EMBL/GenBank/DDBJ databases">
        <title>Complete sequence of chromosome of Rahnella sp. Y9602.</title>
        <authorList>
            <consortium name="US DOE Joint Genome Institute"/>
            <person name="Lucas S."/>
            <person name="Copeland A."/>
            <person name="Lapidus A."/>
            <person name="Cheng J.-F."/>
            <person name="Goodwin L."/>
            <person name="Pitluck S."/>
            <person name="Lu M."/>
            <person name="Detter J.C."/>
            <person name="Han C."/>
            <person name="Tapia R."/>
            <person name="Land M."/>
            <person name="Hauser L."/>
            <person name="Kyrpides N."/>
            <person name="Ivanova N."/>
            <person name="Ovchinnikova G."/>
            <person name="Pagani I."/>
            <person name="Sobecky P.A."/>
            <person name="Martinez R.J."/>
            <person name="Woyke T."/>
        </authorList>
    </citation>
    <scope>NUCLEOTIDE SEQUENCE [LARGE SCALE GENOMIC DNA]</scope>
    <source>
        <strain evidence="9">Y9602</strain>
    </source>
</reference>
<feature type="transmembrane region" description="Helical" evidence="5">
    <location>
        <begin position="229"/>
        <end position="248"/>
    </location>
</feature>
<feature type="transmembrane region" description="Helical" evidence="5">
    <location>
        <begin position="170"/>
        <end position="192"/>
    </location>
</feature>
<dbReference type="AlphaFoldDB" id="A0A0H3FIE2"/>
<feature type="transmembrane region" description="Helical" evidence="5">
    <location>
        <begin position="402"/>
        <end position="426"/>
    </location>
</feature>
<reference evidence="7 9" key="2">
    <citation type="journal article" date="2012" name="J. Bacteriol.">
        <title>Complete Genome Sequence of Rahnella sp. Strain Y9602, a Gammaproteobacterium Isolate from Metal- and Radionuclide-Contaminated Soil.</title>
        <authorList>
            <person name="Martinez R.J."/>
            <person name="Bruce D."/>
            <person name="Detter C."/>
            <person name="Goodwin L.A."/>
            <person name="Han J."/>
            <person name="Han C.S."/>
            <person name="Held B."/>
            <person name="Land M.L."/>
            <person name="Mikhailova N."/>
            <person name="Nolan M."/>
            <person name="Pennacchio L."/>
            <person name="Pitluck S."/>
            <person name="Tapia R."/>
            <person name="Woyke T."/>
            <person name="Sobecky P.A."/>
        </authorList>
    </citation>
    <scope>NUCLEOTIDE SEQUENCE [LARGE SCALE GENOMIC DNA]</scope>
    <source>
        <strain evidence="7 9">Y9602</strain>
    </source>
</reference>
<dbReference type="InterPro" id="IPR036259">
    <property type="entry name" value="MFS_trans_sf"/>
</dbReference>
<evidence type="ECO:0000313" key="7">
    <source>
        <dbReference type="EMBL" id="ADW74673.1"/>
    </source>
</evidence>
<dbReference type="Gene3D" id="1.20.1250.20">
    <property type="entry name" value="MFS general substrate transporter like domains"/>
    <property type="match status" value="1"/>
</dbReference>
<dbReference type="Proteomes" id="UP001598201">
    <property type="component" value="Unassembled WGS sequence"/>
</dbReference>
<evidence type="ECO:0000256" key="1">
    <source>
        <dbReference type="ARBA" id="ARBA00004141"/>
    </source>
</evidence>
<evidence type="ECO:0000313" key="10">
    <source>
        <dbReference type="Proteomes" id="UP001598201"/>
    </source>
</evidence>
<evidence type="ECO:0000256" key="5">
    <source>
        <dbReference type="SAM" id="Phobius"/>
    </source>
</evidence>
<feature type="transmembrane region" description="Helical" evidence="5">
    <location>
        <begin position="85"/>
        <end position="103"/>
    </location>
</feature>
<dbReference type="EMBL" id="JBHUCJ010000091">
    <property type="protein sequence ID" value="MFD3226514.1"/>
    <property type="molecule type" value="Genomic_DNA"/>
</dbReference>
<dbReference type="PROSITE" id="PS50850">
    <property type="entry name" value="MFS"/>
    <property type="match status" value="1"/>
</dbReference>
<sequence>MSGSHNGWADLFSAENRGSAITLSAGVALYATNSYIVITILPSVVQDIGGLAWYAWNTTLYVVCSILGSALSARLMRTAGPRGSYLMATAIFIAGAAICTAAPNMPVLLLGRALQGLGGGFLFALSYAMINLLFKESLWPRAMALISAMWGIATLVGPAVGGIFAELHAWRWAFGLLLPVTSLFGVWVWRILPKSRHDRQPDEPLPLMQLALLTGAVLVVSAGSLSSSGLINLLGFVVAVAMILILRHREFTADVRLLPRNALRRSSPLYGLYLVMTLLIIGLGCELFVPYLLQHLHGQTPLAAGYITAAAAAGWTLSEVASSGWTGRRADGAIICGPLILAAGLLLLLFTVPVAFGLPWLNISGVVLGLTLAGFGIGLGWPHLLTRVLQQAPEEDREKAGASITVVQSFAAALGAALAGTVANFAGVDKGDSGAASAAFWMFLLFAVPALLAVWIAWRSVRVRRLQGRAKTSLSGDLSQG</sequence>
<dbReference type="RefSeq" id="WP_013576369.1">
    <property type="nucleotide sequence ID" value="NC_015061.1"/>
</dbReference>
<feature type="transmembrane region" description="Helical" evidence="5">
    <location>
        <begin position="438"/>
        <end position="458"/>
    </location>
</feature>
<feature type="transmembrane region" description="Helical" evidence="5">
    <location>
        <begin position="142"/>
        <end position="164"/>
    </location>
</feature>
<feature type="transmembrane region" description="Helical" evidence="5">
    <location>
        <begin position="360"/>
        <end position="381"/>
    </location>
</feature>
<dbReference type="HOGENOM" id="CLU_000960_2_6_6"/>
<feature type="transmembrane region" description="Helical" evidence="5">
    <location>
        <begin position="333"/>
        <end position="354"/>
    </location>
</feature>